<dbReference type="GO" id="GO:0032418">
    <property type="term" value="P:lysosome localization"/>
    <property type="evidence" value="ECO:0007669"/>
    <property type="project" value="TreeGrafter"/>
</dbReference>
<protein>
    <recommendedName>
        <fullName evidence="4">Biogenesis of lysosome-related organelles complex 1 subunit 2</fullName>
    </recommendedName>
</protein>
<dbReference type="EMBL" id="CALOZG010000042">
    <property type="protein sequence ID" value="CAH4034790.1"/>
    <property type="molecule type" value="Genomic_DNA"/>
</dbReference>
<dbReference type="PANTHER" id="PTHR46479:SF1">
    <property type="entry name" value="BIOGENESIS OF LYSOSOME-RELATED ORGANELLES COMPLEX 1 SUBUNIT 2"/>
    <property type="match status" value="1"/>
</dbReference>
<evidence type="ECO:0000313" key="3">
    <source>
        <dbReference type="Proteomes" id="UP001152562"/>
    </source>
</evidence>
<dbReference type="GO" id="GO:0031083">
    <property type="term" value="C:BLOC-1 complex"/>
    <property type="evidence" value="ECO:0007669"/>
    <property type="project" value="TreeGrafter"/>
</dbReference>
<proteinExistence type="inferred from homology"/>
<keyword evidence="3" id="KW-1185">Reference proteome</keyword>
<name>A0A9P0TM68_PIEBR</name>
<sequence>MSDEDIGREKWSAEERNRDNLHVSPSCSSFEVLDPHDPIISRLATQLFKRTNDYLQGEVTAGQDHYILLEEINRLAITKYADLKNLTVNLEKTLNEYNKMYDTSILPLLQQIDDIDSQVTQFEANAYRLDSYTKQLKAQFEELCEKSK</sequence>
<dbReference type="GO" id="GO:0016197">
    <property type="term" value="P:endosomal transport"/>
    <property type="evidence" value="ECO:0007669"/>
    <property type="project" value="TreeGrafter"/>
</dbReference>
<dbReference type="GO" id="GO:0043015">
    <property type="term" value="F:gamma-tubulin binding"/>
    <property type="evidence" value="ECO:0007669"/>
    <property type="project" value="TreeGrafter"/>
</dbReference>
<reference evidence="2" key="1">
    <citation type="submission" date="2022-05" db="EMBL/GenBank/DDBJ databases">
        <authorList>
            <person name="Okamura Y."/>
        </authorList>
    </citation>
    <scope>NUCLEOTIDE SEQUENCE</scope>
</reference>
<dbReference type="Pfam" id="PF10046">
    <property type="entry name" value="BLOC1_2"/>
    <property type="match status" value="1"/>
</dbReference>
<evidence type="ECO:0000256" key="1">
    <source>
        <dbReference type="ARBA" id="ARBA00008468"/>
    </source>
</evidence>
<evidence type="ECO:0008006" key="4">
    <source>
        <dbReference type="Google" id="ProtNLM"/>
    </source>
</evidence>
<dbReference type="Proteomes" id="UP001152562">
    <property type="component" value="Unassembled WGS sequence"/>
</dbReference>
<dbReference type="PANTHER" id="PTHR46479">
    <property type="entry name" value="BIOGENESIS OF LYSOSOME-RELATED ORGANELLES COMPLEX 1 SUBUNIT 2"/>
    <property type="match status" value="1"/>
</dbReference>
<dbReference type="AlphaFoldDB" id="A0A9P0TM68"/>
<organism evidence="2 3">
    <name type="scientific">Pieris brassicae</name>
    <name type="common">White butterfly</name>
    <name type="synonym">Large white butterfly</name>
    <dbReference type="NCBI Taxonomy" id="7116"/>
    <lineage>
        <taxon>Eukaryota</taxon>
        <taxon>Metazoa</taxon>
        <taxon>Ecdysozoa</taxon>
        <taxon>Arthropoda</taxon>
        <taxon>Hexapoda</taxon>
        <taxon>Insecta</taxon>
        <taxon>Pterygota</taxon>
        <taxon>Neoptera</taxon>
        <taxon>Endopterygota</taxon>
        <taxon>Lepidoptera</taxon>
        <taxon>Glossata</taxon>
        <taxon>Ditrysia</taxon>
        <taxon>Papilionoidea</taxon>
        <taxon>Pieridae</taxon>
        <taxon>Pierinae</taxon>
        <taxon>Pieris</taxon>
    </lineage>
</organism>
<dbReference type="GO" id="GO:0099078">
    <property type="term" value="C:BORC complex"/>
    <property type="evidence" value="ECO:0007669"/>
    <property type="project" value="TreeGrafter"/>
</dbReference>
<comment type="caution">
    <text evidence="2">The sequence shown here is derived from an EMBL/GenBank/DDBJ whole genome shotgun (WGS) entry which is preliminary data.</text>
</comment>
<accession>A0A9P0TM68</accession>
<gene>
    <name evidence="2" type="ORF">PIBRA_LOCUS10938</name>
</gene>
<evidence type="ECO:0000313" key="2">
    <source>
        <dbReference type="EMBL" id="CAH4034790.1"/>
    </source>
</evidence>
<dbReference type="OrthoDB" id="244061at2759"/>
<comment type="similarity">
    <text evidence="1">Belongs to the BLOC1S2 family.</text>
</comment>
<dbReference type="InterPro" id="IPR019269">
    <property type="entry name" value="BLOC1_su2"/>
</dbReference>
<dbReference type="GO" id="GO:0000930">
    <property type="term" value="C:gamma-tubulin complex"/>
    <property type="evidence" value="ECO:0007669"/>
    <property type="project" value="TreeGrafter"/>
</dbReference>